<dbReference type="PANTHER" id="PTHR31270">
    <property type="entry name" value="GLUTAMINYL-PEPTIDE CYCLOTRANSFERASE"/>
    <property type="match status" value="1"/>
</dbReference>
<dbReference type="OrthoDB" id="409395at2759"/>
<reference evidence="1 2" key="1">
    <citation type="journal article" date="2013" name="BMC Genomics">
        <title>The miniature genome of a carnivorous plant Genlisea aurea contains a low number of genes and short non-coding sequences.</title>
        <authorList>
            <person name="Leushkin E.V."/>
            <person name="Sutormin R.A."/>
            <person name="Nabieva E.R."/>
            <person name="Penin A.A."/>
            <person name="Kondrashov A.S."/>
            <person name="Logacheva M.D."/>
        </authorList>
    </citation>
    <scope>NUCLEOTIDE SEQUENCE [LARGE SCALE GENOMIC DNA]</scope>
</reference>
<evidence type="ECO:0000313" key="2">
    <source>
        <dbReference type="Proteomes" id="UP000015453"/>
    </source>
</evidence>
<dbReference type="Proteomes" id="UP000015453">
    <property type="component" value="Unassembled WGS sequence"/>
</dbReference>
<comment type="caution">
    <text evidence="1">The sequence shown here is derived from an EMBL/GenBank/DDBJ whole genome shotgun (WGS) entry which is preliminary data.</text>
</comment>
<evidence type="ECO:0008006" key="3">
    <source>
        <dbReference type="Google" id="ProtNLM"/>
    </source>
</evidence>
<organism evidence="1 2">
    <name type="scientific">Genlisea aurea</name>
    <dbReference type="NCBI Taxonomy" id="192259"/>
    <lineage>
        <taxon>Eukaryota</taxon>
        <taxon>Viridiplantae</taxon>
        <taxon>Streptophyta</taxon>
        <taxon>Embryophyta</taxon>
        <taxon>Tracheophyta</taxon>
        <taxon>Spermatophyta</taxon>
        <taxon>Magnoliopsida</taxon>
        <taxon>eudicotyledons</taxon>
        <taxon>Gunneridae</taxon>
        <taxon>Pentapetalae</taxon>
        <taxon>asterids</taxon>
        <taxon>lamiids</taxon>
        <taxon>Lamiales</taxon>
        <taxon>Lentibulariaceae</taxon>
        <taxon>Genlisea</taxon>
    </lineage>
</organism>
<dbReference type="AlphaFoldDB" id="S8DJX7"/>
<proteinExistence type="predicted"/>
<dbReference type="PANTHER" id="PTHR31270:SF1">
    <property type="entry name" value="GLUTAMINYL-PEPTIDE CYCLOTRANSFERASE"/>
    <property type="match status" value="1"/>
</dbReference>
<name>S8DJX7_9LAMI</name>
<dbReference type="InterPro" id="IPR007788">
    <property type="entry name" value="QCT"/>
</dbReference>
<feature type="non-terminal residue" evidence="1">
    <location>
        <position position="136"/>
    </location>
</feature>
<keyword evidence="2" id="KW-1185">Reference proteome</keyword>
<dbReference type="SUPFAM" id="SSF63825">
    <property type="entry name" value="YWTD domain"/>
    <property type="match status" value="1"/>
</dbReference>
<gene>
    <name evidence="1" type="ORF">M569_15013</name>
</gene>
<dbReference type="Pfam" id="PF05096">
    <property type="entry name" value="Glu_cyclase_2"/>
    <property type="match status" value="1"/>
</dbReference>
<dbReference type="EMBL" id="AUSU01008070">
    <property type="protein sequence ID" value="EPS59792.1"/>
    <property type="molecule type" value="Genomic_DNA"/>
</dbReference>
<dbReference type="GO" id="GO:0016603">
    <property type="term" value="F:glutaminyl-peptide cyclotransferase activity"/>
    <property type="evidence" value="ECO:0007669"/>
    <property type="project" value="InterPro"/>
</dbReference>
<accession>S8DJX7</accession>
<evidence type="ECO:0000313" key="1">
    <source>
        <dbReference type="EMBL" id="EPS59792.1"/>
    </source>
</evidence>
<protein>
    <recommendedName>
        <fullName evidence="3">Glutamine cyclotransferase</fullName>
    </recommendedName>
</protein>
<feature type="non-terminal residue" evidence="1">
    <location>
        <position position="1"/>
    </location>
</feature>
<sequence>INTFTNRMHDGWGLATDGKTLFGSDGTSTLYHIDPKSFNVLERHTVKYNGHEVYNLNELEYVNDEVWANIWQTDCIARISPNDGIVVGWIFLPELREQLLATGHTRIDVLNGIAWDKRHGRVFVTGKLWPKLFEIR</sequence>